<dbReference type="OrthoDB" id="10056483at2759"/>
<dbReference type="EMBL" id="QRBI01000104">
    <property type="protein sequence ID" value="RMC15004.1"/>
    <property type="molecule type" value="Genomic_DNA"/>
</dbReference>
<keyword evidence="2" id="KW-1185">Reference proteome</keyword>
<protein>
    <recommendedName>
        <fullName evidence="3">Rna-directed dna polymerase from mobile element jockey-like</fullName>
    </recommendedName>
</protein>
<dbReference type="Proteomes" id="UP000269221">
    <property type="component" value="Unassembled WGS sequence"/>
</dbReference>
<evidence type="ECO:0000313" key="2">
    <source>
        <dbReference type="Proteomes" id="UP000269221"/>
    </source>
</evidence>
<accession>A0A3M0KUD2</accession>
<sequence>MSQQCVQVAKKANGILAFIRNGVASRSREVILPLYSALRLVKNYVRQSSVLVWVLFNIFINNTESEIERTLCKSAVDMKLSSSVDTTEGWDAIQGNLRKMEKWAHKNFMKFNKFKCCASPGSGESQM</sequence>
<dbReference type="PANTHER" id="PTHR33332">
    <property type="entry name" value="REVERSE TRANSCRIPTASE DOMAIN-CONTAINING PROTEIN"/>
    <property type="match status" value="1"/>
</dbReference>
<gene>
    <name evidence="1" type="ORF">DUI87_07183</name>
</gene>
<proteinExistence type="predicted"/>
<evidence type="ECO:0000313" key="1">
    <source>
        <dbReference type="EMBL" id="RMC15004.1"/>
    </source>
</evidence>
<evidence type="ECO:0008006" key="3">
    <source>
        <dbReference type="Google" id="ProtNLM"/>
    </source>
</evidence>
<name>A0A3M0KUD2_HIRRU</name>
<organism evidence="1 2">
    <name type="scientific">Hirundo rustica rustica</name>
    <dbReference type="NCBI Taxonomy" id="333673"/>
    <lineage>
        <taxon>Eukaryota</taxon>
        <taxon>Metazoa</taxon>
        <taxon>Chordata</taxon>
        <taxon>Craniata</taxon>
        <taxon>Vertebrata</taxon>
        <taxon>Euteleostomi</taxon>
        <taxon>Archelosauria</taxon>
        <taxon>Archosauria</taxon>
        <taxon>Dinosauria</taxon>
        <taxon>Saurischia</taxon>
        <taxon>Theropoda</taxon>
        <taxon>Coelurosauria</taxon>
        <taxon>Aves</taxon>
        <taxon>Neognathae</taxon>
        <taxon>Neoaves</taxon>
        <taxon>Telluraves</taxon>
        <taxon>Australaves</taxon>
        <taxon>Passeriformes</taxon>
        <taxon>Sylvioidea</taxon>
        <taxon>Hirundinidae</taxon>
        <taxon>Hirundo</taxon>
    </lineage>
</organism>
<dbReference type="STRING" id="333673.A0A3M0KUD2"/>
<reference evidence="1 2" key="1">
    <citation type="submission" date="2018-07" db="EMBL/GenBank/DDBJ databases">
        <title>A high quality draft genome assembly of the barn swallow (H. rustica rustica).</title>
        <authorList>
            <person name="Formenti G."/>
            <person name="Chiara M."/>
            <person name="Poveda L."/>
            <person name="Francoijs K.-J."/>
            <person name="Bonisoli-Alquati A."/>
            <person name="Canova L."/>
            <person name="Gianfranceschi L."/>
            <person name="Horner D.S."/>
            <person name="Saino N."/>
        </authorList>
    </citation>
    <scope>NUCLEOTIDE SEQUENCE [LARGE SCALE GENOMIC DNA]</scope>
    <source>
        <strain evidence="1">Chelidonia</strain>
        <tissue evidence="1">Blood</tissue>
    </source>
</reference>
<dbReference type="AlphaFoldDB" id="A0A3M0KUD2"/>
<comment type="caution">
    <text evidence="1">The sequence shown here is derived from an EMBL/GenBank/DDBJ whole genome shotgun (WGS) entry which is preliminary data.</text>
</comment>